<dbReference type="GO" id="GO:0071949">
    <property type="term" value="F:FAD binding"/>
    <property type="evidence" value="ECO:0007669"/>
    <property type="project" value="InterPro"/>
</dbReference>
<dbReference type="OrthoDB" id="1122028at2"/>
<dbReference type="Gene3D" id="3.30.70.100">
    <property type="match status" value="1"/>
</dbReference>
<evidence type="ECO:0000313" key="2">
    <source>
        <dbReference type="EMBL" id="QDA58822.1"/>
    </source>
</evidence>
<name>A0A5B7ZYC0_9BACT</name>
<evidence type="ECO:0000259" key="1">
    <source>
        <dbReference type="PROSITE" id="PS50925"/>
    </source>
</evidence>
<accession>A0A5B7ZYC0</accession>
<reference evidence="2 3" key="1">
    <citation type="submission" date="2019-06" db="EMBL/GenBank/DDBJ databases">
        <authorList>
            <person name="Srinivasan S."/>
        </authorList>
    </citation>
    <scope>NUCLEOTIDE SEQUENCE [LARGE SCALE GENOMIC DNA]</scope>
    <source>
        <strain evidence="2 3">17J68-5</strain>
    </source>
</reference>
<dbReference type="InterPro" id="IPR036046">
    <property type="entry name" value="Acylphosphatase-like_dom_sf"/>
</dbReference>
<keyword evidence="3" id="KW-1185">Reference proteome</keyword>
<protein>
    <submittedName>
        <fullName evidence="2">BLUF domain-containing protein</fullName>
    </submittedName>
</protein>
<gene>
    <name evidence="2" type="ORF">FHG12_01330</name>
</gene>
<feature type="domain" description="BLUF" evidence="1">
    <location>
        <begin position="1"/>
        <end position="92"/>
    </location>
</feature>
<proteinExistence type="predicted"/>
<dbReference type="Proteomes" id="UP000305398">
    <property type="component" value="Chromosome"/>
</dbReference>
<dbReference type="GO" id="GO:0009882">
    <property type="term" value="F:blue light photoreceptor activity"/>
    <property type="evidence" value="ECO:0007669"/>
    <property type="project" value="InterPro"/>
</dbReference>
<dbReference type="EMBL" id="CP040896">
    <property type="protein sequence ID" value="QDA58822.1"/>
    <property type="molecule type" value="Genomic_DNA"/>
</dbReference>
<dbReference type="KEGG" id="hyj:FHG12_01330"/>
<evidence type="ECO:0000313" key="3">
    <source>
        <dbReference type="Proteomes" id="UP000305398"/>
    </source>
</evidence>
<dbReference type="SUPFAM" id="SSF54975">
    <property type="entry name" value="Acylphosphatase/BLUF domain-like"/>
    <property type="match status" value="1"/>
</dbReference>
<dbReference type="AlphaFoldDB" id="A0A5B7ZYC0"/>
<dbReference type="PROSITE" id="PS50925">
    <property type="entry name" value="BLUF"/>
    <property type="match status" value="1"/>
</dbReference>
<organism evidence="2 3">
    <name type="scientific">Hymenobacter jejuensis</name>
    <dbReference type="NCBI Taxonomy" id="2502781"/>
    <lineage>
        <taxon>Bacteria</taxon>
        <taxon>Pseudomonadati</taxon>
        <taxon>Bacteroidota</taxon>
        <taxon>Cytophagia</taxon>
        <taxon>Cytophagales</taxon>
        <taxon>Hymenobacteraceae</taxon>
        <taxon>Hymenobacter</taxon>
    </lineage>
</organism>
<dbReference type="InterPro" id="IPR007024">
    <property type="entry name" value="BLUF_domain"/>
</dbReference>
<sequence length="147" mass="16098">MHHIIYMSSAVQQMTDDELKELLLRAQANNQALGVTGLLLYSNGSIMQILEGQESVVQALYEKLLTDPRHTGVIKVADKAIEERSFAGWSMGFQPVAPEEFAQLVGYVDPDSIDFRNSGIGAADALLLQTLLSFVVTNDQQTDEAKG</sequence>
<dbReference type="Pfam" id="PF04940">
    <property type="entry name" value="BLUF"/>
    <property type="match status" value="1"/>
</dbReference>
<dbReference type="SMART" id="SM01034">
    <property type="entry name" value="BLUF"/>
    <property type="match status" value="1"/>
</dbReference>